<comment type="caution">
    <text evidence="1">The sequence shown here is derived from an EMBL/GenBank/DDBJ whole genome shotgun (WGS) entry which is preliminary data.</text>
</comment>
<evidence type="ECO:0000313" key="2">
    <source>
        <dbReference type="EMBL" id="CAI2383155.1"/>
    </source>
</evidence>
<dbReference type="EMBL" id="CAMPGE010025394">
    <property type="protein sequence ID" value="CAI2383155.1"/>
    <property type="molecule type" value="Genomic_DNA"/>
</dbReference>
<evidence type="ECO:0000313" key="1">
    <source>
        <dbReference type="EMBL" id="CAI2382923.1"/>
    </source>
</evidence>
<organism evidence="1 3">
    <name type="scientific">Euplotes crassus</name>
    <dbReference type="NCBI Taxonomy" id="5936"/>
    <lineage>
        <taxon>Eukaryota</taxon>
        <taxon>Sar</taxon>
        <taxon>Alveolata</taxon>
        <taxon>Ciliophora</taxon>
        <taxon>Intramacronucleata</taxon>
        <taxon>Spirotrichea</taxon>
        <taxon>Hypotrichia</taxon>
        <taxon>Euplotida</taxon>
        <taxon>Euplotidae</taxon>
        <taxon>Moneuplotes</taxon>
    </lineage>
</organism>
<gene>
    <name evidence="1" type="ORF">ECRASSUSDP1_LOCUS24413</name>
    <name evidence="2" type="ORF">ECRASSUSDP1_LOCUS24646</name>
</gene>
<sequence length="101" mass="11840">MLKDYKYGRLKLRQMYCLAHYQEKFKEEVEELASEDPEALSKLGLTKLSAIRKLALDECKEQTKIVGDLHRYRKAEVTHGKYLAKQIRALHNGGMHFNPYL</sequence>
<protein>
    <submittedName>
        <fullName evidence="1">Uncharacterized protein</fullName>
    </submittedName>
</protein>
<evidence type="ECO:0000313" key="3">
    <source>
        <dbReference type="Proteomes" id="UP001295684"/>
    </source>
</evidence>
<keyword evidence="3" id="KW-1185">Reference proteome</keyword>
<dbReference type="AlphaFoldDB" id="A0AAD1Y1G5"/>
<accession>A0AAD1Y1G5</accession>
<name>A0AAD1Y1G5_EUPCR</name>
<dbReference type="EMBL" id="CAMPGE010025138">
    <property type="protein sequence ID" value="CAI2382923.1"/>
    <property type="molecule type" value="Genomic_DNA"/>
</dbReference>
<proteinExistence type="predicted"/>
<dbReference type="Proteomes" id="UP001295684">
    <property type="component" value="Unassembled WGS sequence"/>
</dbReference>
<reference evidence="1" key="1">
    <citation type="submission" date="2023-07" db="EMBL/GenBank/DDBJ databases">
        <authorList>
            <consortium name="AG Swart"/>
            <person name="Singh M."/>
            <person name="Singh A."/>
            <person name="Seah K."/>
            <person name="Emmerich C."/>
        </authorList>
    </citation>
    <scope>NUCLEOTIDE SEQUENCE</scope>
    <source>
        <strain evidence="1">DP1</strain>
    </source>
</reference>